<dbReference type="GO" id="GO:0006310">
    <property type="term" value="P:DNA recombination"/>
    <property type="evidence" value="ECO:0007669"/>
    <property type="project" value="UniProtKB-KW"/>
</dbReference>
<dbReference type="PANTHER" id="PTHR34605">
    <property type="entry name" value="PHAGE_INTEGRASE DOMAIN-CONTAINING PROTEIN"/>
    <property type="match status" value="1"/>
</dbReference>
<dbReference type="PANTHER" id="PTHR34605:SF4">
    <property type="entry name" value="DNA ADENINE METHYLTRANSFERASE"/>
    <property type="match status" value="1"/>
</dbReference>
<dbReference type="GO" id="GO:0003677">
    <property type="term" value="F:DNA binding"/>
    <property type="evidence" value="ECO:0007669"/>
    <property type="project" value="InterPro"/>
</dbReference>
<dbReference type="SUPFAM" id="SSF56349">
    <property type="entry name" value="DNA breaking-rejoining enzymes"/>
    <property type="match status" value="1"/>
</dbReference>
<evidence type="ECO:0000256" key="1">
    <source>
        <dbReference type="ARBA" id="ARBA00023172"/>
    </source>
</evidence>
<dbReference type="GO" id="GO:0015074">
    <property type="term" value="P:DNA integration"/>
    <property type="evidence" value="ECO:0007669"/>
    <property type="project" value="InterPro"/>
</dbReference>
<sequence length="312" mass="35772">MDSMTARTEAEVLITPAPEVTENSSSQQEQSNPPLVDQVFFLFKTYLASQLNERSKQLEGKSKVVKEAAEFKFKGNRKQFELNALLDHIFGQIEVSLNEPQEIRKLVAEGRQLIKRRQKLIMWGIKEAILELLRSYRVVEVQAPPHVFNPLSVSVQPNGKKRLILDLSAKNDVYREGNKVYIKRLFSRYCLVALLERYILMAKVHLNSNMPLFRPLRLFKSSDTYKLYGSKFSYTRCREVFKNCLKDLGLDYKLYGLHSLRSGGATSVVSNSTSSSELSLKLHGRWKSDCAKDVYVLEDVSKRLEITDNLGL</sequence>
<dbReference type="Gene3D" id="1.10.443.10">
    <property type="entry name" value="Intergrase catalytic core"/>
    <property type="match status" value="1"/>
</dbReference>
<evidence type="ECO:0008006" key="5">
    <source>
        <dbReference type="Google" id="ProtNLM"/>
    </source>
</evidence>
<keyword evidence="4" id="KW-1185">Reference proteome</keyword>
<gene>
    <name evidence="3" type="ORF">AWC38_SpisGene22383</name>
</gene>
<evidence type="ECO:0000313" key="3">
    <source>
        <dbReference type="EMBL" id="PFX13528.1"/>
    </source>
</evidence>
<dbReference type="EMBL" id="LSMT01000955">
    <property type="protein sequence ID" value="PFX13528.1"/>
    <property type="molecule type" value="Genomic_DNA"/>
</dbReference>
<feature type="compositionally biased region" description="Low complexity" evidence="2">
    <location>
        <begin position="22"/>
        <end position="32"/>
    </location>
</feature>
<dbReference type="InterPro" id="IPR052925">
    <property type="entry name" value="Phage_Integrase-like_Recomb"/>
</dbReference>
<evidence type="ECO:0000256" key="2">
    <source>
        <dbReference type="SAM" id="MobiDB-lite"/>
    </source>
</evidence>
<accession>A0A2B4RAX4</accession>
<keyword evidence="1" id="KW-0233">DNA recombination</keyword>
<dbReference type="OrthoDB" id="5990171at2759"/>
<dbReference type="AlphaFoldDB" id="A0A2B4RAX4"/>
<organism evidence="3 4">
    <name type="scientific">Stylophora pistillata</name>
    <name type="common">Smooth cauliflower coral</name>
    <dbReference type="NCBI Taxonomy" id="50429"/>
    <lineage>
        <taxon>Eukaryota</taxon>
        <taxon>Metazoa</taxon>
        <taxon>Cnidaria</taxon>
        <taxon>Anthozoa</taxon>
        <taxon>Hexacorallia</taxon>
        <taxon>Scleractinia</taxon>
        <taxon>Astrocoeniina</taxon>
        <taxon>Pocilloporidae</taxon>
        <taxon>Stylophora</taxon>
    </lineage>
</organism>
<dbReference type="InterPro" id="IPR013762">
    <property type="entry name" value="Integrase-like_cat_sf"/>
</dbReference>
<proteinExistence type="predicted"/>
<feature type="region of interest" description="Disordered" evidence="2">
    <location>
        <begin position="1"/>
        <end position="32"/>
    </location>
</feature>
<protein>
    <recommendedName>
        <fullName evidence="5">Tyr recombinase domain-containing protein</fullName>
    </recommendedName>
</protein>
<dbReference type="Proteomes" id="UP000225706">
    <property type="component" value="Unassembled WGS sequence"/>
</dbReference>
<name>A0A2B4RAX4_STYPI</name>
<comment type="caution">
    <text evidence="3">The sequence shown here is derived from an EMBL/GenBank/DDBJ whole genome shotgun (WGS) entry which is preliminary data.</text>
</comment>
<evidence type="ECO:0000313" key="4">
    <source>
        <dbReference type="Proteomes" id="UP000225706"/>
    </source>
</evidence>
<dbReference type="InterPro" id="IPR011010">
    <property type="entry name" value="DNA_brk_join_enz"/>
</dbReference>
<reference evidence="4" key="1">
    <citation type="journal article" date="2017" name="bioRxiv">
        <title>Comparative analysis of the genomes of Stylophora pistillata and Acropora digitifera provides evidence for extensive differences between species of corals.</title>
        <authorList>
            <person name="Voolstra C.R."/>
            <person name="Li Y."/>
            <person name="Liew Y.J."/>
            <person name="Baumgarten S."/>
            <person name="Zoccola D."/>
            <person name="Flot J.-F."/>
            <person name="Tambutte S."/>
            <person name="Allemand D."/>
            <person name="Aranda M."/>
        </authorList>
    </citation>
    <scope>NUCLEOTIDE SEQUENCE [LARGE SCALE GENOMIC DNA]</scope>
</reference>